<dbReference type="InParanoid" id="A0A6P8IJB0"/>
<feature type="region of interest" description="Disordered" evidence="1">
    <location>
        <begin position="573"/>
        <end position="674"/>
    </location>
</feature>
<evidence type="ECO:0000256" key="1">
    <source>
        <dbReference type="SAM" id="MobiDB-lite"/>
    </source>
</evidence>
<dbReference type="KEGG" id="aten:116301861"/>
<accession>A0A6P8IJB0</accession>
<name>A0A6P8IJB0_ACTTE</name>
<dbReference type="Pfam" id="PF10505">
    <property type="entry name" value="NARG2_C"/>
    <property type="match status" value="1"/>
</dbReference>
<dbReference type="OrthoDB" id="5984735at2759"/>
<dbReference type="GO" id="GO:0008023">
    <property type="term" value="C:transcription elongation factor complex"/>
    <property type="evidence" value="ECO:0007669"/>
    <property type="project" value="InterPro"/>
</dbReference>
<dbReference type="PANTHER" id="PTHR14633:SF3">
    <property type="entry name" value="LITTLE ELONGATION COMPLEX SUBUNIT 2"/>
    <property type="match status" value="1"/>
</dbReference>
<feature type="domain" description="Little elongation complex subunit 2 C-terminal" evidence="2">
    <location>
        <begin position="349"/>
        <end position="551"/>
    </location>
</feature>
<proteinExistence type="predicted"/>
<evidence type="ECO:0000259" key="2">
    <source>
        <dbReference type="Pfam" id="PF10505"/>
    </source>
</evidence>
<gene>
    <name evidence="4" type="primary">LOC116301861</name>
</gene>
<dbReference type="FunCoup" id="A0A6P8IJB0">
    <property type="interactions" value="2992"/>
</dbReference>
<feature type="compositionally biased region" description="Basic residues" evidence="1">
    <location>
        <begin position="648"/>
        <end position="658"/>
    </location>
</feature>
<dbReference type="GO" id="GO:0042796">
    <property type="term" value="P:snRNA transcription by RNA polymerase III"/>
    <property type="evidence" value="ECO:0007669"/>
    <property type="project" value="TreeGrafter"/>
</dbReference>
<dbReference type="AlphaFoldDB" id="A0A6P8IJB0"/>
<feature type="compositionally biased region" description="Basic residues" evidence="1">
    <location>
        <begin position="581"/>
        <end position="596"/>
    </location>
</feature>
<keyword evidence="3" id="KW-1185">Reference proteome</keyword>
<dbReference type="InterPro" id="IPR019535">
    <property type="entry name" value="ICE2_C"/>
</dbReference>
<feature type="compositionally biased region" description="Basic and acidic residues" evidence="1">
    <location>
        <begin position="597"/>
        <end position="608"/>
    </location>
</feature>
<protein>
    <submittedName>
        <fullName evidence="4">Uncharacterized protein LOC116301861</fullName>
    </submittedName>
</protein>
<dbReference type="PANTHER" id="PTHR14633">
    <property type="entry name" value="LITTLE ELONGATION COMPLEX SUBUNIT 2"/>
    <property type="match status" value="1"/>
</dbReference>
<organism evidence="3 4">
    <name type="scientific">Actinia tenebrosa</name>
    <name type="common">Australian red waratah sea anemone</name>
    <dbReference type="NCBI Taxonomy" id="6105"/>
    <lineage>
        <taxon>Eukaryota</taxon>
        <taxon>Metazoa</taxon>
        <taxon>Cnidaria</taxon>
        <taxon>Anthozoa</taxon>
        <taxon>Hexacorallia</taxon>
        <taxon>Actiniaria</taxon>
        <taxon>Actiniidae</taxon>
        <taxon>Actinia</taxon>
    </lineage>
</organism>
<dbReference type="GO" id="GO:0042795">
    <property type="term" value="P:snRNA transcription by RNA polymerase II"/>
    <property type="evidence" value="ECO:0007669"/>
    <property type="project" value="TreeGrafter"/>
</dbReference>
<sequence length="674" mass="78022">MEGLPYETFFTEDDFESFTSQPSLLQYLQTFITRNEDKTILEREVLENIQVEAFAKKYGFDNQETSRGVNELDILKNINKIAKIESGLEIEYPKLSFLSKEDHKTFIVEYEKAVKGVVLDDTRRDNLKEMKAKVVFEQQEFQQFVYQYVRSNAGKYNSIPSEAKEVSQVSSLEEKRIKMLKHYYHLNQTVGLSVGAHFRSDPVLEFQDILLQVGDVPILVEPTDRIKLILADANICRQRDNFDKGPLLLSEDPVALRVAKEHSVNIVVSSSCLQTLIDNQAPQFNQQWDIPVIVSEIQQRIESPKDKPAHKIVFLEKPLPKKFYTPNQLMTKTYKRSLMKELCQTDNVRAKNFVYSLWKFGKFRLLIRSKLDAYKTDKNTKVQSFLSVVAKPEFQWQFGYERLTPSETARWWLKTYIRPNTTVLCARIKRQNNEVLRVDEMTPPDVLSSGSAFNPAQGMKLVYQIFNSLAQLACDSYLLTHERFAIHCCLYKNAQHSTTKKKPELDINARYSKPITVVDFTSIDVSWSGIDTELFLAEHIEQKRIPATFPAVNENILKEIEKQKQKQMELMFPANAVMAPGKKKKKKKKSQAKKRRLDAGESEREVHKPLMNFKPNYDYSSAGNIISSQDGNNTGTEEPNERGGYRLTGRRSRPRPQARRQFLSYRDLDYSGFD</sequence>
<evidence type="ECO:0000313" key="3">
    <source>
        <dbReference type="Proteomes" id="UP000515163"/>
    </source>
</evidence>
<feature type="compositionally biased region" description="Polar residues" evidence="1">
    <location>
        <begin position="618"/>
        <end position="637"/>
    </location>
</feature>
<dbReference type="Proteomes" id="UP000515163">
    <property type="component" value="Unplaced"/>
</dbReference>
<dbReference type="GeneID" id="116301861"/>
<evidence type="ECO:0000313" key="4">
    <source>
        <dbReference type="RefSeq" id="XP_031566884.1"/>
    </source>
</evidence>
<dbReference type="GO" id="GO:0045945">
    <property type="term" value="P:positive regulation of transcription by RNA polymerase III"/>
    <property type="evidence" value="ECO:0007669"/>
    <property type="project" value="TreeGrafter"/>
</dbReference>
<reference evidence="4" key="1">
    <citation type="submission" date="2025-08" db="UniProtKB">
        <authorList>
            <consortium name="RefSeq"/>
        </authorList>
    </citation>
    <scope>IDENTIFICATION</scope>
    <source>
        <tissue evidence="4">Tentacle</tissue>
    </source>
</reference>
<dbReference type="RefSeq" id="XP_031566884.1">
    <property type="nucleotide sequence ID" value="XM_031711024.1"/>
</dbReference>